<evidence type="ECO:0000313" key="2">
    <source>
        <dbReference type="Proteomes" id="UP000054166"/>
    </source>
</evidence>
<reference evidence="1 2" key="1">
    <citation type="submission" date="2014-04" db="EMBL/GenBank/DDBJ databases">
        <authorList>
            <consortium name="DOE Joint Genome Institute"/>
            <person name="Kuo A."/>
            <person name="Tarkka M."/>
            <person name="Buscot F."/>
            <person name="Kohler A."/>
            <person name="Nagy L.G."/>
            <person name="Floudas D."/>
            <person name="Copeland A."/>
            <person name="Barry K.W."/>
            <person name="Cichocki N."/>
            <person name="Veneault-Fourrey C."/>
            <person name="LaButti K."/>
            <person name="Lindquist E.A."/>
            <person name="Lipzen A."/>
            <person name="Lundell T."/>
            <person name="Morin E."/>
            <person name="Murat C."/>
            <person name="Sun H."/>
            <person name="Tunlid A."/>
            <person name="Henrissat B."/>
            <person name="Grigoriev I.V."/>
            <person name="Hibbett D.S."/>
            <person name="Martin F."/>
            <person name="Nordberg H.P."/>
            <person name="Cantor M.N."/>
            <person name="Hua S.X."/>
        </authorList>
    </citation>
    <scope>NUCLEOTIDE SEQUENCE [LARGE SCALE GENOMIC DNA]</scope>
    <source>
        <strain evidence="1 2">F 1598</strain>
    </source>
</reference>
<dbReference type="HOGENOM" id="CLU_2671930_0_0_1"/>
<gene>
    <name evidence="1" type="ORF">PILCRDRAFT_821675</name>
</gene>
<name>A0A0C3BV70_PILCF</name>
<dbReference type="EMBL" id="KN833000">
    <property type="protein sequence ID" value="KIM81222.1"/>
    <property type="molecule type" value="Genomic_DNA"/>
</dbReference>
<proteinExistence type="predicted"/>
<evidence type="ECO:0000313" key="1">
    <source>
        <dbReference type="EMBL" id="KIM81222.1"/>
    </source>
</evidence>
<protein>
    <submittedName>
        <fullName evidence="1">Uncharacterized protein</fullName>
    </submittedName>
</protein>
<keyword evidence="2" id="KW-1185">Reference proteome</keyword>
<dbReference type="Proteomes" id="UP000054166">
    <property type="component" value="Unassembled WGS sequence"/>
</dbReference>
<organism evidence="1 2">
    <name type="scientific">Piloderma croceum (strain F 1598)</name>
    <dbReference type="NCBI Taxonomy" id="765440"/>
    <lineage>
        <taxon>Eukaryota</taxon>
        <taxon>Fungi</taxon>
        <taxon>Dikarya</taxon>
        <taxon>Basidiomycota</taxon>
        <taxon>Agaricomycotina</taxon>
        <taxon>Agaricomycetes</taxon>
        <taxon>Agaricomycetidae</taxon>
        <taxon>Atheliales</taxon>
        <taxon>Atheliaceae</taxon>
        <taxon>Piloderma</taxon>
    </lineage>
</organism>
<reference evidence="2" key="2">
    <citation type="submission" date="2015-01" db="EMBL/GenBank/DDBJ databases">
        <title>Evolutionary Origins and Diversification of the Mycorrhizal Mutualists.</title>
        <authorList>
            <consortium name="DOE Joint Genome Institute"/>
            <consortium name="Mycorrhizal Genomics Consortium"/>
            <person name="Kohler A."/>
            <person name="Kuo A."/>
            <person name="Nagy L.G."/>
            <person name="Floudas D."/>
            <person name="Copeland A."/>
            <person name="Barry K.W."/>
            <person name="Cichocki N."/>
            <person name="Veneault-Fourrey C."/>
            <person name="LaButti K."/>
            <person name="Lindquist E.A."/>
            <person name="Lipzen A."/>
            <person name="Lundell T."/>
            <person name="Morin E."/>
            <person name="Murat C."/>
            <person name="Riley R."/>
            <person name="Ohm R."/>
            <person name="Sun H."/>
            <person name="Tunlid A."/>
            <person name="Henrissat B."/>
            <person name="Grigoriev I.V."/>
            <person name="Hibbett D.S."/>
            <person name="Martin F."/>
        </authorList>
    </citation>
    <scope>NUCLEOTIDE SEQUENCE [LARGE SCALE GENOMIC DNA]</scope>
    <source>
        <strain evidence="2">F 1598</strain>
    </source>
</reference>
<dbReference type="AlphaFoldDB" id="A0A0C3BV70"/>
<accession>A0A0C3BV70</accession>
<sequence>MSDWLITRSELADPSYPSCSTSNFLPENFDSDLAVLLCLAGRVLFVVICRTDVHARDLIFSNKRDGSQAPGFPSS</sequence>
<dbReference type="InParanoid" id="A0A0C3BV70"/>